<dbReference type="OMA" id="NTHMDVK"/>
<dbReference type="GeneID" id="11509579"/>
<dbReference type="eggNOG" id="ENOG502SMYF">
    <property type="taxonomic scope" value="Eukaryota"/>
</dbReference>
<protein>
    <recommendedName>
        <fullName evidence="1">Protein kinase domain-containing protein</fullName>
    </recommendedName>
</protein>
<dbReference type="RefSeq" id="XP_003663545.1">
    <property type="nucleotide sequence ID" value="XM_003663497.1"/>
</dbReference>
<dbReference type="OrthoDB" id="4571707at2759"/>
<name>G2QDD5_THET4</name>
<dbReference type="PROSITE" id="PS50011">
    <property type="entry name" value="PROTEIN_KINASE_DOM"/>
    <property type="match status" value="1"/>
</dbReference>
<dbReference type="STRING" id="573729.G2QDD5"/>
<feature type="domain" description="Protein kinase" evidence="1">
    <location>
        <begin position="1"/>
        <end position="232"/>
    </location>
</feature>
<proteinExistence type="predicted"/>
<dbReference type="InterPro" id="IPR008271">
    <property type="entry name" value="Ser/Thr_kinase_AS"/>
</dbReference>
<dbReference type="EMBL" id="CP003004">
    <property type="protein sequence ID" value="AEO58300.1"/>
    <property type="molecule type" value="Genomic_DNA"/>
</dbReference>
<dbReference type="PROSITE" id="PS00108">
    <property type="entry name" value="PROTEIN_KINASE_ST"/>
    <property type="match status" value="1"/>
</dbReference>
<keyword evidence="3" id="KW-1185">Reference proteome</keyword>
<dbReference type="InParanoid" id="G2QDD5"/>
<dbReference type="PANTHER" id="PTHR24361">
    <property type="entry name" value="MITOGEN-ACTIVATED KINASE KINASE KINASE"/>
    <property type="match status" value="1"/>
</dbReference>
<dbReference type="InterPro" id="IPR000719">
    <property type="entry name" value="Prot_kinase_dom"/>
</dbReference>
<dbReference type="AlphaFoldDB" id="G2QDD5"/>
<organism evidence="2 3">
    <name type="scientific">Thermothelomyces thermophilus (strain ATCC 42464 / BCRC 31852 / DSM 1799)</name>
    <name type="common">Sporotrichum thermophile</name>
    <dbReference type="NCBI Taxonomy" id="573729"/>
    <lineage>
        <taxon>Eukaryota</taxon>
        <taxon>Fungi</taxon>
        <taxon>Dikarya</taxon>
        <taxon>Ascomycota</taxon>
        <taxon>Pezizomycotina</taxon>
        <taxon>Sordariomycetes</taxon>
        <taxon>Sordariomycetidae</taxon>
        <taxon>Sordariales</taxon>
        <taxon>Chaetomiaceae</taxon>
        <taxon>Thermothelomyces</taxon>
    </lineage>
</organism>
<dbReference type="Pfam" id="PF00069">
    <property type="entry name" value="Pkinase"/>
    <property type="match status" value="1"/>
</dbReference>
<dbReference type="InterPro" id="IPR053235">
    <property type="entry name" value="Ser_Thr_kinase"/>
</dbReference>
<dbReference type="GO" id="GO:0005524">
    <property type="term" value="F:ATP binding"/>
    <property type="evidence" value="ECO:0007669"/>
    <property type="project" value="InterPro"/>
</dbReference>
<dbReference type="Proteomes" id="UP000007322">
    <property type="component" value="Chromosome 3"/>
</dbReference>
<accession>G2QDD5</accession>
<evidence type="ECO:0000313" key="2">
    <source>
        <dbReference type="EMBL" id="AEO58300.1"/>
    </source>
</evidence>
<reference evidence="2 3" key="1">
    <citation type="journal article" date="2011" name="Nat. Biotechnol.">
        <title>Comparative genomic analysis of the thermophilic biomass-degrading fungi Myceliophthora thermophila and Thielavia terrestris.</title>
        <authorList>
            <person name="Berka R.M."/>
            <person name="Grigoriev I.V."/>
            <person name="Otillar R."/>
            <person name="Salamov A."/>
            <person name="Grimwood J."/>
            <person name="Reid I."/>
            <person name="Ishmael N."/>
            <person name="John T."/>
            <person name="Darmond C."/>
            <person name="Moisan M.-C."/>
            <person name="Henrissat B."/>
            <person name="Coutinho P.M."/>
            <person name="Lombard V."/>
            <person name="Natvig D.O."/>
            <person name="Lindquist E."/>
            <person name="Schmutz J."/>
            <person name="Lucas S."/>
            <person name="Harris P."/>
            <person name="Powlowski J."/>
            <person name="Bellemare A."/>
            <person name="Taylor D."/>
            <person name="Butler G."/>
            <person name="de Vries R.P."/>
            <person name="Allijn I.E."/>
            <person name="van den Brink J."/>
            <person name="Ushinsky S."/>
            <person name="Storms R."/>
            <person name="Powell A.J."/>
            <person name="Paulsen I.T."/>
            <person name="Elbourne L.D.H."/>
            <person name="Baker S.E."/>
            <person name="Magnuson J."/>
            <person name="LaBoissiere S."/>
            <person name="Clutterbuck A.J."/>
            <person name="Martinez D."/>
            <person name="Wogulis M."/>
            <person name="de Leon A.L."/>
            <person name="Rey M.W."/>
            <person name="Tsang A."/>
        </authorList>
    </citation>
    <scope>NUCLEOTIDE SEQUENCE [LARGE SCALE GENOMIC DNA]</scope>
    <source>
        <strain evidence="3">ATCC 42464 / BCRC 31852 / DSM 1799</strain>
    </source>
</reference>
<evidence type="ECO:0000259" key="1">
    <source>
        <dbReference type="PROSITE" id="PS50011"/>
    </source>
</evidence>
<dbReference type="CDD" id="cd00180">
    <property type="entry name" value="PKc"/>
    <property type="match status" value="1"/>
</dbReference>
<dbReference type="VEuPathDB" id="FungiDB:MYCTH_2315393"/>
<dbReference type="InterPro" id="IPR011009">
    <property type="entry name" value="Kinase-like_dom_sf"/>
</dbReference>
<gene>
    <name evidence="2" type="ORF">MYCTH_2315393</name>
</gene>
<dbReference type="KEGG" id="mtm:MYCTH_2315393"/>
<dbReference type="HOGENOM" id="CLU_1195584_0_0_1"/>
<dbReference type="SUPFAM" id="SSF56112">
    <property type="entry name" value="Protein kinase-like (PK-like)"/>
    <property type="match status" value="1"/>
</dbReference>
<dbReference type="GO" id="GO:0005737">
    <property type="term" value="C:cytoplasm"/>
    <property type="evidence" value="ECO:0007669"/>
    <property type="project" value="TreeGrafter"/>
</dbReference>
<dbReference type="SMART" id="SM00220">
    <property type="entry name" value="S_TKc"/>
    <property type="match status" value="1"/>
</dbReference>
<evidence type="ECO:0000313" key="3">
    <source>
        <dbReference type="Proteomes" id="UP000007322"/>
    </source>
</evidence>
<dbReference type="GO" id="GO:0004674">
    <property type="term" value="F:protein serine/threonine kinase activity"/>
    <property type="evidence" value="ECO:0007669"/>
    <property type="project" value="TreeGrafter"/>
</dbReference>
<dbReference type="Gene3D" id="1.10.510.10">
    <property type="entry name" value="Transferase(Phosphotransferase) domain 1"/>
    <property type="match status" value="1"/>
</dbReference>
<sequence>MARLLADDSLYVYKQVERPFYVAGDSDVLEQELRNLELFRGSDVGIVQLVAAVTSTNPCQTATGFGWGRCRGGSTVLRGLLLEYHENGTLEMALKSPRPNMDGLWRRWGLQIVRALACLHERGIAHLDLKPSNVVISTDMNAVLIDVSGIGGVTRQWLSPEMLQEKDPMSQDFEARKQNDIWALGQMLLAMAEASSDKDEAQLLRNISLSATRTPPRIPLSEAIRSFSERPS</sequence>